<keyword evidence="11" id="KW-1185">Reference proteome</keyword>
<keyword evidence="4" id="KW-0653">Protein transport</keyword>
<sequence>MFGFSSSPPAPRGTLPFDGFTSRPSPQIKNALTEPPSLSSEQSKGRDSHNNPPSTNQFFLSPDGRSHHSYHDGEIISCFAPFNNESMKITTSLPAAVQRAIDIDQLLGFICVGEGTKKDVHVLPWMCLYTSSSVFLFSIGYTPSYGDVRGVVQTLLEPFEKPLLSPLAPQIVRVRAAPEISRPGAMACMLKENDGYSVVLFHGVDDGLSSVATTTPLRFSSADLLRGRSGLAAENLAYDSSSVHIVDFCFVSFASILLLSNDGGVYGACPVLFDGMCVPRSTVVQMVASLDKEIAESSNKNGVEQEARLRQCKAARHYWVGAFGLCDVGDSYYVSSTVLHGKKAVSQAMSWPQRIQGPLVTVSLDDDSSMTSQCIEPFGGGDYVEGFVVAKYDSASSSCKLAFGIVPGNGSVLLPRFEFEGADDCYLIDDLVRETGSVVECVLIKNDEQTEGDKESKSKSLIPSSPKVKSCSLVNDPLDDLMVHVVTNSRIVTTTTTALTVTSSCFKARMEGKSIREANAHMSSIRTKVWSSFDSTSVSLVGAGVSNDVHLGHILVAKMLDGSTEVVNISTAQCVHESSLQMEAKMNQMQAIEDNSTPDILKKVKPLNELLQPLTDKVCGGLSTMGKLVGGNTKPSDVGPENLAVVLETQRSCAQDIALPMQEIARIINSRKDLMKEMHENQFAELQQLSKLMDELKSKYESNRKKIAELEAESTHLVSRSSAVLTATRDLRPQLTDAEAQYFKDLERYEMSCNKWEEQVKRINNDADETCNVMSAGAIENGEVCCLANFRDEEVDMCHGVLKGEANFLKKAENAINQSASLLSQISPADAARRRIIEAEKENVLQ</sequence>
<dbReference type="InterPro" id="IPR037700">
    <property type="entry name" value="NUP88/NUP82"/>
</dbReference>
<keyword evidence="6" id="KW-0906">Nuclear pore complex</keyword>
<dbReference type="EMBL" id="JALLPJ020001209">
    <property type="protein sequence ID" value="KAL3774125.1"/>
    <property type="molecule type" value="Genomic_DNA"/>
</dbReference>
<evidence type="ECO:0000256" key="8">
    <source>
        <dbReference type="SAM" id="Coils"/>
    </source>
</evidence>
<keyword evidence="3" id="KW-0509">mRNA transport</keyword>
<gene>
    <name evidence="10" type="ORF">ACHAWO_012503</name>
</gene>
<proteinExistence type="predicted"/>
<feature type="compositionally biased region" description="Polar residues" evidence="9">
    <location>
        <begin position="50"/>
        <end position="59"/>
    </location>
</feature>
<evidence type="ECO:0000256" key="7">
    <source>
        <dbReference type="ARBA" id="ARBA00023242"/>
    </source>
</evidence>
<dbReference type="GO" id="GO:0005643">
    <property type="term" value="C:nuclear pore"/>
    <property type="evidence" value="ECO:0007669"/>
    <property type="project" value="UniProtKB-SubCell"/>
</dbReference>
<evidence type="ECO:0000313" key="11">
    <source>
        <dbReference type="Proteomes" id="UP001530400"/>
    </source>
</evidence>
<evidence type="ECO:0000256" key="1">
    <source>
        <dbReference type="ARBA" id="ARBA00004567"/>
    </source>
</evidence>
<keyword evidence="5" id="KW-0811">Translocation</keyword>
<evidence type="ECO:0000256" key="4">
    <source>
        <dbReference type="ARBA" id="ARBA00022927"/>
    </source>
</evidence>
<organism evidence="10 11">
    <name type="scientific">Cyclotella atomus</name>
    <dbReference type="NCBI Taxonomy" id="382360"/>
    <lineage>
        <taxon>Eukaryota</taxon>
        <taxon>Sar</taxon>
        <taxon>Stramenopiles</taxon>
        <taxon>Ochrophyta</taxon>
        <taxon>Bacillariophyta</taxon>
        <taxon>Coscinodiscophyceae</taxon>
        <taxon>Thalassiosirophycidae</taxon>
        <taxon>Stephanodiscales</taxon>
        <taxon>Stephanodiscaceae</taxon>
        <taxon>Cyclotella</taxon>
    </lineage>
</organism>
<dbReference type="GO" id="GO:0051028">
    <property type="term" value="P:mRNA transport"/>
    <property type="evidence" value="ECO:0007669"/>
    <property type="project" value="UniProtKB-KW"/>
</dbReference>
<feature type="coiled-coil region" evidence="8">
    <location>
        <begin position="679"/>
        <end position="713"/>
    </location>
</feature>
<dbReference type="GO" id="GO:0015031">
    <property type="term" value="P:protein transport"/>
    <property type="evidence" value="ECO:0007669"/>
    <property type="project" value="UniProtKB-KW"/>
</dbReference>
<evidence type="ECO:0000256" key="3">
    <source>
        <dbReference type="ARBA" id="ARBA00022816"/>
    </source>
</evidence>
<feature type="region of interest" description="Disordered" evidence="9">
    <location>
        <begin position="1"/>
        <end position="66"/>
    </location>
</feature>
<dbReference type="PANTHER" id="PTHR13257">
    <property type="entry name" value="NUCLEOPORIN NUP84-RELATED"/>
    <property type="match status" value="1"/>
</dbReference>
<keyword evidence="7" id="KW-0539">Nucleus</keyword>
<evidence type="ECO:0000256" key="6">
    <source>
        <dbReference type="ARBA" id="ARBA00023132"/>
    </source>
</evidence>
<keyword evidence="8" id="KW-0175">Coiled coil</keyword>
<keyword evidence="2" id="KW-0813">Transport</keyword>
<feature type="compositionally biased region" description="Polar residues" evidence="9">
    <location>
        <begin position="22"/>
        <end position="42"/>
    </location>
</feature>
<dbReference type="AlphaFoldDB" id="A0ABD3NDS9"/>
<evidence type="ECO:0000256" key="9">
    <source>
        <dbReference type="SAM" id="MobiDB-lite"/>
    </source>
</evidence>
<protein>
    <submittedName>
        <fullName evidence="10">Uncharacterized protein</fullName>
    </submittedName>
</protein>
<reference evidence="10 11" key="1">
    <citation type="submission" date="2024-10" db="EMBL/GenBank/DDBJ databases">
        <title>Updated reference genomes for cyclostephanoid diatoms.</title>
        <authorList>
            <person name="Roberts W.R."/>
            <person name="Alverson A.J."/>
        </authorList>
    </citation>
    <scope>NUCLEOTIDE SEQUENCE [LARGE SCALE GENOMIC DNA]</scope>
    <source>
        <strain evidence="10 11">AJA010-31</strain>
    </source>
</reference>
<evidence type="ECO:0000313" key="10">
    <source>
        <dbReference type="EMBL" id="KAL3774125.1"/>
    </source>
</evidence>
<accession>A0ABD3NDS9</accession>
<dbReference type="PANTHER" id="PTHR13257:SF0">
    <property type="entry name" value="NUCLEAR PORE COMPLEX PROTEIN NUP88"/>
    <property type="match status" value="1"/>
</dbReference>
<comment type="subcellular location">
    <subcellularLocation>
        <location evidence="1">Nucleus</location>
        <location evidence="1">Nuclear pore complex</location>
    </subcellularLocation>
</comment>
<comment type="caution">
    <text evidence="10">The sequence shown here is derived from an EMBL/GenBank/DDBJ whole genome shotgun (WGS) entry which is preliminary data.</text>
</comment>
<evidence type="ECO:0000256" key="2">
    <source>
        <dbReference type="ARBA" id="ARBA00022448"/>
    </source>
</evidence>
<dbReference type="Proteomes" id="UP001530400">
    <property type="component" value="Unassembled WGS sequence"/>
</dbReference>
<name>A0ABD3NDS9_9STRA</name>
<evidence type="ECO:0000256" key="5">
    <source>
        <dbReference type="ARBA" id="ARBA00023010"/>
    </source>
</evidence>